<reference evidence="3 4" key="1">
    <citation type="submission" date="2018-04" db="EMBL/GenBank/DDBJ databases">
        <title>Genomic Encyclopedia of Type Strains, Phase IV (KMG-IV): sequencing the most valuable type-strain genomes for metagenomic binning, comparative biology and taxonomic classification.</title>
        <authorList>
            <person name="Goeker M."/>
        </authorList>
    </citation>
    <scope>NUCLEOTIDE SEQUENCE [LARGE SCALE GENOMIC DNA]</scope>
    <source>
        <strain evidence="3 4">DSM 104150</strain>
    </source>
</reference>
<evidence type="ECO:0000313" key="3">
    <source>
        <dbReference type="EMBL" id="PXV64573.1"/>
    </source>
</evidence>
<dbReference type="PANTHER" id="PTHR42678:SF34">
    <property type="entry name" value="OS04G0183300 PROTEIN"/>
    <property type="match status" value="1"/>
</dbReference>
<dbReference type="PANTHER" id="PTHR42678">
    <property type="entry name" value="AMIDASE"/>
    <property type="match status" value="1"/>
</dbReference>
<feature type="domain" description="Amidase" evidence="2">
    <location>
        <begin position="56"/>
        <end position="495"/>
    </location>
</feature>
<feature type="region of interest" description="Disordered" evidence="1">
    <location>
        <begin position="164"/>
        <end position="188"/>
    </location>
</feature>
<name>A0A318E6Y5_9GAMM</name>
<dbReference type="InterPro" id="IPR036928">
    <property type="entry name" value="AS_sf"/>
</dbReference>
<dbReference type="EMBL" id="QICN01000012">
    <property type="protein sequence ID" value="PXV64573.1"/>
    <property type="molecule type" value="Genomic_DNA"/>
</dbReference>
<dbReference type="PROSITE" id="PS51257">
    <property type="entry name" value="PROKAR_LIPOPROTEIN"/>
    <property type="match status" value="1"/>
</dbReference>
<dbReference type="OrthoDB" id="9811471at2"/>
<dbReference type="Proteomes" id="UP000248330">
    <property type="component" value="Unassembled WGS sequence"/>
</dbReference>
<evidence type="ECO:0000313" key="4">
    <source>
        <dbReference type="Proteomes" id="UP000248330"/>
    </source>
</evidence>
<accession>A0A318E6Y5</accession>
<dbReference type="SUPFAM" id="SSF75304">
    <property type="entry name" value="Amidase signature (AS) enzymes"/>
    <property type="match status" value="1"/>
</dbReference>
<dbReference type="AlphaFoldDB" id="A0A318E6Y5"/>
<dbReference type="Gene3D" id="3.90.1300.10">
    <property type="entry name" value="Amidase signature (AS) domain"/>
    <property type="match status" value="1"/>
</dbReference>
<feature type="compositionally biased region" description="Polar residues" evidence="1">
    <location>
        <begin position="164"/>
        <end position="176"/>
    </location>
</feature>
<sequence length="519" mass="54577">MQHRTGVVLAGFAGAIVAACATLVARPASPWDDVGTLQARFAAGTLDARSLAQQALSRIARLDEGADGLHAVVERNPDALVIAGRLDEERAQGRVRGPLHGVPVLLKENIDTGDRMRTTAGSLALLDAPTPDDAFLVRRLRASGAVLLGKTNLSEWANFRSTQATSGWSARGGQTRNPHDPSRNPCGSSAGSAVAVAAGFVPLAVGTETNGSITCPASANGVVGIKPTRGWVSRDGIVPIAASQDTAGPLARSVADAALLLQAMSGPDPDDAATHDAGRFPDVTGVLATATVDGARLGVLRDRTGFDDATDRLFDDVLRRLRAAGAQLVDVEMPLPPTFGEDSYAVLLYEFREGVERYLRERGAAITTLEGLIAFNRGHAQRELVHFGQEIFEQAARTGGLDDPAYRDALARSRAAARTALDRLLVDAELDALIAPTMAPAWRTDHARGDDYRGAGVSAAPAVAGYPHISVPMGRVDDLPVGLSLIGAAWDDARLIGLAHAWEQLADLDPRPTLATVRE</sequence>
<comment type="caution">
    <text evidence="3">The sequence shown here is derived from an EMBL/GenBank/DDBJ whole genome shotgun (WGS) entry which is preliminary data.</text>
</comment>
<dbReference type="Pfam" id="PF01425">
    <property type="entry name" value="Amidase"/>
    <property type="match status" value="1"/>
</dbReference>
<keyword evidence="4" id="KW-1185">Reference proteome</keyword>
<evidence type="ECO:0000256" key="1">
    <source>
        <dbReference type="SAM" id="MobiDB-lite"/>
    </source>
</evidence>
<organism evidence="3 4">
    <name type="scientific">Sinimarinibacterium flocculans</name>
    <dbReference type="NCBI Taxonomy" id="985250"/>
    <lineage>
        <taxon>Bacteria</taxon>
        <taxon>Pseudomonadati</taxon>
        <taxon>Pseudomonadota</taxon>
        <taxon>Gammaproteobacteria</taxon>
        <taxon>Nevskiales</taxon>
        <taxon>Nevskiaceae</taxon>
        <taxon>Sinimarinibacterium</taxon>
    </lineage>
</organism>
<evidence type="ECO:0000259" key="2">
    <source>
        <dbReference type="Pfam" id="PF01425"/>
    </source>
</evidence>
<protein>
    <submittedName>
        <fullName evidence="3">Amidase</fullName>
    </submittedName>
</protein>
<dbReference type="NCBIfam" id="NF006006">
    <property type="entry name" value="PRK08137.1"/>
    <property type="match status" value="1"/>
</dbReference>
<dbReference type="RefSeq" id="WP_110266577.1">
    <property type="nucleotide sequence ID" value="NZ_CAKZQT010000005.1"/>
</dbReference>
<proteinExistence type="predicted"/>
<dbReference type="InterPro" id="IPR023631">
    <property type="entry name" value="Amidase_dom"/>
</dbReference>
<gene>
    <name evidence="3" type="ORF">C8D93_11223</name>
</gene>